<dbReference type="EMBL" id="ML977156">
    <property type="protein sequence ID" value="KAF1986558.1"/>
    <property type="molecule type" value="Genomic_DNA"/>
</dbReference>
<name>A0A6G1H0R4_9PEZI</name>
<dbReference type="AlphaFoldDB" id="A0A6G1H0R4"/>
<reference evidence="1" key="1">
    <citation type="journal article" date="2020" name="Stud. Mycol.">
        <title>101 Dothideomycetes genomes: a test case for predicting lifestyles and emergence of pathogens.</title>
        <authorList>
            <person name="Haridas S."/>
            <person name="Albert R."/>
            <person name="Binder M."/>
            <person name="Bloem J."/>
            <person name="Labutti K."/>
            <person name="Salamov A."/>
            <person name="Andreopoulos B."/>
            <person name="Baker S."/>
            <person name="Barry K."/>
            <person name="Bills G."/>
            <person name="Bluhm B."/>
            <person name="Cannon C."/>
            <person name="Castanera R."/>
            <person name="Culley D."/>
            <person name="Daum C."/>
            <person name="Ezra D."/>
            <person name="Gonzalez J."/>
            <person name="Henrissat B."/>
            <person name="Kuo A."/>
            <person name="Liang C."/>
            <person name="Lipzen A."/>
            <person name="Lutzoni F."/>
            <person name="Magnuson J."/>
            <person name="Mondo S."/>
            <person name="Nolan M."/>
            <person name="Ohm R."/>
            <person name="Pangilinan J."/>
            <person name="Park H.-J."/>
            <person name="Ramirez L."/>
            <person name="Alfaro M."/>
            <person name="Sun H."/>
            <person name="Tritt A."/>
            <person name="Yoshinaga Y."/>
            <person name="Zwiers L.-H."/>
            <person name="Turgeon B."/>
            <person name="Goodwin S."/>
            <person name="Spatafora J."/>
            <person name="Crous P."/>
            <person name="Grigoriev I."/>
        </authorList>
    </citation>
    <scope>NUCLEOTIDE SEQUENCE</scope>
    <source>
        <strain evidence="1">CBS 113979</strain>
    </source>
</reference>
<gene>
    <name evidence="1" type="ORF">K402DRAFT_82463</name>
</gene>
<dbReference type="Proteomes" id="UP000800041">
    <property type="component" value="Unassembled WGS sequence"/>
</dbReference>
<proteinExistence type="predicted"/>
<dbReference type="OrthoDB" id="3494145at2759"/>
<organism evidence="1 2">
    <name type="scientific">Aulographum hederae CBS 113979</name>
    <dbReference type="NCBI Taxonomy" id="1176131"/>
    <lineage>
        <taxon>Eukaryota</taxon>
        <taxon>Fungi</taxon>
        <taxon>Dikarya</taxon>
        <taxon>Ascomycota</taxon>
        <taxon>Pezizomycotina</taxon>
        <taxon>Dothideomycetes</taxon>
        <taxon>Pleosporomycetidae</taxon>
        <taxon>Aulographales</taxon>
        <taxon>Aulographaceae</taxon>
    </lineage>
</organism>
<keyword evidence="2" id="KW-1185">Reference proteome</keyword>
<evidence type="ECO:0000313" key="2">
    <source>
        <dbReference type="Proteomes" id="UP000800041"/>
    </source>
</evidence>
<sequence>MSQDPSDSSDRGTSNYCNQPILSSYNLSGSVNFSGFNPPSYSTASDWTLNTALRIFDLPSDSPSGSTRNFSQSWWLDTSPTIALSSAELPYTGCLIAIDSWKWFGRKIPDDAPKGESCNSLMSPKCRGGLQRILEFFNEEIAHLGLDDSVACSQVRWEILRYQETQLDDCEFSEAILDVLYTSKR</sequence>
<evidence type="ECO:0000313" key="1">
    <source>
        <dbReference type="EMBL" id="KAF1986558.1"/>
    </source>
</evidence>
<accession>A0A6G1H0R4</accession>
<protein>
    <submittedName>
        <fullName evidence="1">Uncharacterized protein</fullName>
    </submittedName>
</protein>